<dbReference type="EMBL" id="JAGPNK010000002">
    <property type="protein sequence ID" value="KAH7326273.1"/>
    <property type="molecule type" value="Genomic_DNA"/>
</dbReference>
<comment type="caution">
    <text evidence="2">The sequence shown here is derived from an EMBL/GenBank/DDBJ whole genome shotgun (WGS) entry which is preliminary data.</text>
</comment>
<evidence type="ECO:0008006" key="4">
    <source>
        <dbReference type="Google" id="ProtNLM"/>
    </source>
</evidence>
<evidence type="ECO:0000313" key="3">
    <source>
        <dbReference type="Proteomes" id="UP000813444"/>
    </source>
</evidence>
<dbReference type="AlphaFoldDB" id="A0A8K0SW37"/>
<keyword evidence="1" id="KW-0732">Signal</keyword>
<reference evidence="2" key="1">
    <citation type="journal article" date="2021" name="Nat. Commun.">
        <title>Genetic determinants of endophytism in the Arabidopsis root mycobiome.</title>
        <authorList>
            <person name="Mesny F."/>
            <person name="Miyauchi S."/>
            <person name="Thiergart T."/>
            <person name="Pickel B."/>
            <person name="Atanasova L."/>
            <person name="Karlsson M."/>
            <person name="Huettel B."/>
            <person name="Barry K.W."/>
            <person name="Haridas S."/>
            <person name="Chen C."/>
            <person name="Bauer D."/>
            <person name="Andreopoulos W."/>
            <person name="Pangilinan J."/>
            <person name="LaButti K."/>
            <person name="Riley R."/>
            <person name="Lipzen A."/>
            <person name="Clum A."/>
            <person name="Drula E."/>
            <person name="Henrissat B."/>
            <person name="Kohler A."/>
            <person name="Grigoriev I.V."/>
            <person name="Martin F.M."/>
            <person name="Hacquard S."/>
        </authorList>
    </citation>
    <scope>NUCLEOTIDE SEQUENCE</scope>
    <source>
        <strain evidence="2">MPI-CAGE-CH-0235</strain>
    </source>
</reference>
<gene>
    <name evidence="2" type="ORF">B0I35DRAFT_130343</name>
</gene>
<dbReference type="Proteomes" id="UP000813444">
    <property type="component" value="Unassembled WGS sequence"/>
</dbReference>
<proteinExistence type="predicted"/>
<evidence type="ECO:0000256" key="1">
    <source>
        <dbReference type="SAM" id="SignalP"/>
    </source>
</evidence>
<sequence>MTRSSCLRPFTAYSILLLCIPRIWGGTRRCLQGRRAKHMQKKRSDCSRYIQKEAKTSDLGSAIHPAKKKKKNGP</sequence>
<accession>A0A8K0SW37</accession>
<organism evidence="2 3">
    <name type="scientific">Stachybotrys elegans</name>
    <dbReference type="NCBI Taxonomy" id="80388"/>
    <lineage>
        <taxon>Eukaryota</taxon>
        <taxon>Fungi</taxon>
        <taxon>Dikarya</taxon>
        <taxon>Ascomycota</taxon>
        <taxon>Pezizomycotina</taxon>
        <taxon>Sordariomycetes</taxon>
        <taxon>Hypocreomycetidae</taxon>
        <taxon>Hypocreales</taxon>
        <taxon>Stachybotryaceae</taxon>
        <taxon>Stachybotrys</taxon>
    </lineage>
</organism>
<feature type="chain" id="PRO_5035478675" description="Secreted protein" evidence="1">
    <location>
        <begin position="26"/>
        <end position="74"/>
    </location>
</feature>
<feature type="signal peptide" evidence="1">
    <location>
        <begin position="1"/>
        <end position="25"/>
    </location>
</feature>
<name>A0A8K0SW37_9HYPO</name>
<evidence type="ECO:0000313" key="2">
    <source>
        <dbReference type="EMBL" id="KAH7326273.1"/>
    </source>
</evidence>
<protein>
    <recommendedName>
        <fullName evidence="4">Secreted protein</fullName>
    </recommendedName>
</protein>
<keyword evidence="3" id="KW-1185">Reference proteome</keyword>